<feature type="transmembrane region" description="Helical" evidence="1">
    <location>
        <begin position="6"/>
        <end position="25"/>
    </location>
</feature>
<evidence type="ECO:0000256" key="1">
    <source>
        <dbReference type="SAM" id="Phobius"/>
    </source>
</evidence>
<name>A0ABX5U7R1_SPIME</name>
<dbReference type="RefSeq" id="WP_037551367.1">
    <property type="nucleotide sequence ID" value="NZ_PHSJ01000007.1"/>
</dbReference>
<gene>
    <name evidence="2" type="ORF">SRED_001796</name>
</gene>
<proteinExistence type="predicted"/>
<reference evidence="2 3" key="1">
    <citation type="submission" date="2018-05" db="EMBL/GenBank/DDBJ databases">
        <title>Compelete Genome Sequence of Spiroplasma melliferum.</title>
        <authorList>
            <person name="Davis R.E."/>
            <person name="Shao J.Y."/>
            <person name="Zhao Y."/>
            <person name="Gasparich G.E."/>
        </authorList>
    </citation>
    <scope>NUCLEOTIDE SEQUENCE [LARGE SCALE GENOMIC DNA]</scope>
    <source>
        <strain evidence="2 3">AS576</strain>
    </source>
</reference>
<keyword evidence="1" id="KW-0472">Membrane</keyword>
<organism evidence="2 3">
    <name type="scientific">Spiroplasma melliferum</name>
    <dbReference type="NCBI Taxonomy" id="2134"/>
    <lineage>
        <taxon>Bacteria</taxon>
        <taxon>Bacillati</taxon>
        <taxon>Mycoplasmatota</taxon>
        <taxon>Mollicutes</taxon>
        <taxon>Entomoplasmatales</taxon>
        <taxon>Spiroplasmataceae</taxon>
        <taxon>Spiroplasma</taxon>
    </lineage>
</organism>
<protein>
    <recommendedName>
        <fullName evidence="4">Spiroplasmavirus-related protein</fullName>
    </recommendedName>
</protein>
<accession>A0ABX5U7R1</accession>
<evidence type="ECO:0000313" key="2">
    <source>
        <dbReference type="EMBL" id="QCO23333.1"/>
    </source>
</evidence>
<dbReference type="EMBL" id="CP029202">
    <property type="protein sequence ID" value="QCO23333.1"/>
    <property type="molecule type" value="Genomic_DNA"/>
</dbReference>
<evidence type="ECO:0008006" key="4">
    <source>
        <dbReference type="Google" id="ProtNLM"/>
    </source>
</evidence>
<evidence type="ECO:0000313" key="3">
    <source>
        <dbReference type="Proteomes" id="UP000298715"/>
    </source>
</evidence>
<sequence>MTTQQIIILVAVIFFIIPFIVWTIVRFRTKVLQRYSAWHKIALIVSYSVCLSIFLILLILAVTIFA</sequence>
<feature type="transmembrane region" description="Helical" evidence="1">
    <location>
        <begin position="37"/>
        <end position="65"/>
    </location>
</feature>
<keyword evidence="3" id="KW-1185">Reference proteome</keyword>
<keyword evidence="1" id="KW-1133">Transmembrane helix</keyword>
<keyword evidence="1" id="KW-0812">Transmembrane</keyword>
<dbReference type="Proteomes" id="UP000298715">
    <property type="component" value="Chromosome"/>
</dbReference>